<dbReference type="PANTHER" id="PTHR30269">
    <property type="entry name" value="TRANSMEMBRANE PROTEIN YFCA"/>
    <property type="match status" value="1"/>
</dbReference>
<evidence type="ECO:0000313" key="9">
    <source>
        <dbReference type="EMBL" id="WUM19908.1"/>
    </source>
</evidence>
<dbReference type="AlphaFoldDB" id="A0AAU4K1C9"/>
<evidence type="ECO:0000256" key="1">
    <source>
        <dbReference type="ARBA" id="ARBA00004651"/>
    </source>
</evidence>
<keyword evidence="10" id="KW-1185">Reference proteome</keyword>
<evidence type="ECO:0000256" key="2">
    <source>
        <dbReference type="ARBA" id="ARBA00009142"/>
    </source>
</evidence>
<dbReference type="Pfam" id="PF01925">
    <property type="entry name" value="TauE"/>
    <property type="match status" value="1"/>
</dbReference>
<dbReference type="KEGG" id="whr:OG579_19795"/>
<dbReference type="InterPro" id="IPR052017">
    <property type="entry name" value="TSUP"/>
</dbReference>
<feature type="transmembrane region" description="Helical" evidence="8">
    <location>
        <begin position="104"/>
        <end position="121"/>
    </location>
</feature>
<evidence type="ECO:0000256" key="7">
    <source>
        <dbReference type="ARBA" id="ARBA00023136"/>
    </source>
</evidence>
<evidence type="ECO:0000256" key="8">
    <source>
        <dbReference type="RuleBase" id="RU363041"/>
    </source>
</evidence>
<proteinExistence type="inferred from homology"/>
<dbReference type="Proteomes" id="UP001432128">
    <property type="component" value="Chromosome"/>
</dbReference>
<accession>A0AAU4K1C9</accession>
<dbReference type="PANTHER" id="PTHR30269:SF0">
    <property type="entry name" value="MEMBRANE TRANSPORTER PROTEIN YFCA-RELATED"/>
    <property type="match status" value="1"/>
</dbReference>
<evidence type="ECO:0000256" key="4">
    <source>
        <dbReference type="ARBA" id="ARBA00022475"/>
    </source>
</evidence>
<name>A0AAU4K1C9_9NOCA</name>
<feature type="transmembrane region" description="Helical" evidence="8">
    <location>
        <begin position="133"/>
        <end position="162"/>
    </location>
</feature>
<keyword evidence="5 8" id="KW-0812">Transmembrane</keyword>
<keyword evidence="7 8" id="KW-0472">Membrane</keyword>
<dbReference type="EMBL" id="CP108021">
    <property type="protein sequence ID" value="WUM19908.1"/>
    <property type="molecule type" value="Genomic_DNA"/>
</dbReference>
<evidence type="ECO:0000313" key="10">
    <source>
        <dbReference type="Proteomes" id="UP001432128"/>
    </source>
</evidence>
<keyword evidence="6 8" id="KW-1133">Transmembrane helix</keyword>
<feature type="transmembrane region" description="Helical" evidence="8">
    <location>
        <begin position="227"/>
        <end position="244"/>
    </location>
</feature>
<comment type="similarity">
    <text evidence="2 8">Belongs to the 4-toluene sulfonate uptake permease (TSUP) (TC 2.A.102) family.</text>
</comment>
<comment type="subcellular location">
    <subcellularLocation>
        <location evidence="1 8">Cell membrane</location>
        <topology evidence="1 8">Multi-pass membrane protein</topology>
    </subcellularLocation>
</comment>
<keyword evidence="3" id="KW-0813">Transport</keyword>
<gene>
    <name evidence="9" type="ORF">OG579_19795</name>
</gene>
<dbReference type="InterPro" id="IPR002781">
    <property type="entry name" value="TM_pro_TauE-like"/>
</dbReference>
<feature type="transmembrane region" description="Helical" evidence="8">
    <location>
        <begin position="198"/>
        <end position="215"/>
    </location>
</feature>
<feature type="transmembrane region" description="Helical" evidence="8">
    <location>
        <begin position="74"/>
        <end position="92"/>
    </location>
</feature>
<keyword evidence="4 8" id="KW-1003">Cell membrane</keyword>
<evidence type="ECO:0000256" key="6">
    <source>
        <dbReference type="ARBA" id="ARBA00022989"/>
    </source>
</evidence>
<reference evidence="9 10" key="1">
    <citation type="submission" date="2022-10" db="EMBL/GenBank/DDBJ databases">
        <title>The complete genomes of actinobacterial strains from the NBC collection.</title>
        <authorList>
            <person name="Joergensen T.S."/>
            <person name="Alvarez Arevalo M."/>
            <person name="Sterndorff E.B."/>
            <person name="Faurdal D."/>
            <person name="Vuksanovic O."/>
            <person name="Mourched A.-S."/>
            <person name="Charusanti P."/>
            <person name="Shaw S."/>
            <person name="Blin K."/>
            <person name="Weber T."/>
        </authorList>
    </citation>
    <scope>NUCLEOTIDE SEQUENCE [LARGE SCALE GENOMIC DNA]</scope>
    <source>
        <strain evidence="9 10">NBC_00319</strain>
    </source>
</reference>
<evidence type="ECO:0000256" key="5">
    <source>
        <dbReference type="ARBA" id="ARBA00022692"/>
    </source>
</evidence>
<sequence length="245" mass="24635">MTFLTLVLLVAAGFGAGLVGYITGLASIVSYPALLLAGLPPLAANVTNTVALVSVGVGSSAQSGTKLLDEPRRLVALGVLSAAGGLAGAILLLRSPPGSFETVVPYLVALASAAVLAQPWLRRMAGHRELPIVFAVGIAIVSVYGGYFGAGAGTIFLALALVTSAHPLWRATLLKSALLGICNLVAAIVFAATGPVHWVAAVAMGIGCLAGGYAGPPVVARLPETPLRITIGILGFALAVWLAVR</sequence>
<feature type="transmembrane region" description="Helical" evidence="8">
    <location>
        <begin position="31"/>
        <end position="53"/>
    </location>
</feature>
<evidence type="ECO:0000256" key="3">
    <source>
        <dbReference type="ARBA" id="ARBA00022448"/>
    </source>
</evidence>
<organism evidence="9 10">
    <name type="scientific">Williamsia herbipolensis</name>
    <dbReference type="NCBI Taxonomy" id="1603258"/>
    <lineage>
        <taxon>Bacteria</taxon>
        <taxon>Bacillati</taxon>
        <taxon>Actinomycetota</taxon>
        <taxon>Actinomycetes</taxon>
        <taxon>Mycobacteriales</taxon>
        <taxon>Nocardiaceae</taxon>
        <taxon>Williamsia</taxon>
    </lineage>
</organism>
<dbReference type="RefSeq" id="WP_045824011.1">
    <property type="nucleotide sequence ID" value="NZ_CP108021.1"/>
</dbReference>
<feature type="transmembrane region" description="Helical" evidence="8">
    <location>
        <begin position="168"/>
        <end position="191"/>
    </location>
</feature>
<protein>
    <recommendedName>
        <fullName evidence="8">Probable membrane transporter protein</fullName>
    </recommendedName>
</protein>
<dbReference type="GO" id="GO:0005886">
    <property type="term" value="C:plasma membrane"/>
    <property type="evidence" value="ECO:0007669"/>
    <property type="project" value="UniProtKB-SubCell"/>
</dbReference>